<keyword evidence="6 13" id="KW-0812">Transmembrane</keyword>
<evidence type="ECO:0000256" key="11">
    <source>
        <dbReference type="ARBA" id="ARBA00023012"/>
    </source>
</evidence>
<dbReference type="EMBL" id="WUMU01000001">
    <property type="protein sequence ID" value="MXN16256.1"/>
    <property type="molecule type" value="Genomic_DNA"/>
</dbReference>
<organism evidence="16 17">
    <name type="scientific">Pseudooceanicola albus</name>
    <dbReference type="NCBI Taxonomy" id="2692189"/>
    <lineage>
        <taxon>Bacteria</taxon>
        <taxon>Pseudomonadati</taxon>
        <taxon>Pseudomonadota</taxon>
        <taxon>Alphaproteobacteria</taxon>
        <taxon>Rhodobacterales</taxon>
        <taxon>Paracoccaceae</taxon>
        <taxon>Pseudooceanicola</taxon>
    </lineage>
</organism>
<evidence type="ECO:0000256" key="12">
    <source>
        <dbReference type="ARBA" id="ARBA00023136"/>
    </source>
</evidence>
<comment type="caution">
    <text evidence="16">The sequence shown here is derived from an EMBL/GenBank/DDBJ whole genome shotgun (WGS) entry which is preliminary data.</text>
</comment>
<dbReference type="Gene3D" id="1.10.287.130">
    <property type="match status" value="1"/>
</dbReference>
<comment type="catalytic activity">
    <reaction evidence="1">
        <text>ATP + protein L-histidine = ADP + protein N-phospho-L-histidine.</text>
        <dbReference type="EC" id="2.7.13.3"/>
    </reaction>
</comment>
<feature type="transmembrane region" description="Helical" evidence="13">
    <location>
        <begin position="7"/>
        <end position="26"/>
    </location>
</feature>
<feature type="transmembrane region" description="Helical" evidence="13">
    <location>
        <begin position="157"/>
        <end position="181"/>
    </location>
</feature>
<keyword evidence="10 13" id="KW-1133">Transmembrane helix</keyword>
<dbReference type="CDD" id="cd00075">
    <property type="entry name" value="HATPase"/>
    <property type="match status" value="1"/>
</dbReference>
<dbReference type="InterPro" id="IPR050428">
    <property type="entry name" value="TCS_sensor_his_kinase"/>
</dbReference>
<dbReference type="RefSeq" id="WP_160891251.1">
    <property type="nucleotide sequence ID" value="NZ_WUMU01000001.1"/>
</dbReference>
<evidence type="ECO:0000256" key="9">
    <source>
        <dbReference type="ARBA" id="ARBA00022840"/>
    </source>
</evidence>
<dbReference type="Proteomes" id="UP000477911">
    <property type="component" value="Unassembled WGS sequence"/>
</dbReference>
<dbReference type="InterPro" id="IPR005467">
    <property type="entry name" value="His_kinase_dom"/>
</dbReference>
<dbReference type="SMART" id="SM00387">
    <property type="entry name" value="HATPase_c"/>
    <property type="match status" value="1"/>
</dbReference>
<name>A0A6L7FY64_9RHOB</name>
<dbReference type="InterPro" id="IPR003594">
    <property type="entry name" value="HATPase_dom"/>
</dbReference>
<feature type="domain" description="HAMP" evidence="15">
    <location>
        <begin position="177"/>
        <end position="229"/>
    </location>
</feature>
<evidence type="ECO:0000256" key="6">
    <source>
        <dbReference type="ARBA" id="ARBA00022692"/>
    </source>
</evidence>
<dbReference type="Pfam" id="PF08521">
    <property type="entry name" value="2CSK_N"/>
    <property type="match status" value="1"/>
</dbReference>
<keyword evidence="5" id="KW-0808">Transferase</keyword>
<reference evidence="16 17" key="1">
    <citation type="submission" date="2019-12" db="EMBL/GenBank/DDBJ databases">
        <authorList>
            <person name="Li M."/>
        </authorList>
    </citation>
    <scope>NUCLEOTIDE SEQUENCE [LARGE SCALE GENOMIC DNA]</scope>
    <source>
        <strain evidence="16 17">GBMRC 2024</strain>
    </source>
</reference>
<keyword evidence="8 16" id="KW-0418">Kinase</keyword>
<evidence type="ECO:0000259" key="15">
    <source>
        <dbReference type="PROSITE" id="PS50885"/>
    </source>
</evidence>
<evidence type="ECO:0000256" key="1">
    <source>
        <dbReference type="ARBA" id="ARBA00000085"/>
    </source>
</evidence>
<dbReference type="InterPro" id="IPR003661">
    <property type="entry name" value="HisK_dim/P_dom"/>
</dbReference>
<feature type="domain" description="Histidine kinase" evidence="14">
    <location>
        <begin position="237"/>
        <end position="444"/>
    </location>
</feature>
<evidence type="ECO:0000256" key="5">
    <source>
        <dbReference type="ARBA" id="ARBA00022679"/>
    </source>
</evidence>
<evidence type="ECO:0000256" key="13">
    <source>
        <dbReference type="SAM" id="Phobius"/>
    </source>
</evidence>
<dbReference type="AlphaFoldDB" id="A0A6L7FY64"/>
<accession>A0A6L7FY64</accession>
<sequence length="444" mass="47182">MSIRLRLILILCLATGAVWLSAVVWIDYSTRAKVEAVLDARLEEAARMVSSLLSDHRIAVAGPGSLPATLHALPGDTVTRQLSCQIWSLSGTLVGRSGGAPRDSLAATAQEGFSRSVVDGEGWRVYALTNEALGLRVMVGDSLAVRDRLVRDVIEGLLVPAAVILPLLALLIWISVARGLAPLDRLTRELHDRAPSDLSPLAAGPAAREIRPVRAALDRLLARVAAAREAERDFTTYAAHELKTPLAGLRTQAQVVRLAPDAETRASAIRAIETSVDRTDRMVRQLLELAEVDRAVPHPEPCDLRALLHQVAEDLGPLARSRDVAFRIAPGPEARCDTTPFLLGAALRNVAENAVLASSPGGAVLLSVWQARGLEVRDQGPGLPEALRPRVTERFTRGPTSAPQGSGLGLSITASAMERLGGRVSFADAPGGGLIVRLDLGPLA</sequence>
<dbReference type="Pfam" id="PF00512">
    <property type="entry name" value="HisKA"/>
    <property type="match status" value="1"/>
</dbReference>
<evidence type="ECO:0000256" key="2">
    <source>
        <dbReference type="ARBA" id="ARBA00004141"/>
    </source>
</evidence>
<gene>
    <name evidence="16" type="ORF">GR170_00285</name>
</gene>
<dbReference type="InterPro" id="IPR036097">
    <property type="entry name" value="HisK_dim/P_sf"/>
</dbReference>
<dbReference type="PANTHER" id="PTHR45436">
    <property type="entry name" value="SENSOR HISTIDINE KINASE YKOH"/>
    <property type="match status" value="1"/>
</dbReference>
<keyword evidence="11" id="KW-0902">Two-component regulatory system</keyword>
<evidence type="ECO:0000256" key="8">
    <source>
        <dbReference type="ARBA" id="ARBA00022777"/>
    </source>
</evidence>
<proteinExistence type="predicted"/>
<dbReference type="PRINTS" id="PR00344">
    <property type="entry name" value="BCTRLSENSOR"/>
</dbReference>
<dbReference type="Pfam" id="PF02518">
    <property type="entry name" value="HATPase_c"/>
    <property type="match status" value="1"/>
</dbReference>
<dbReference type="PANTHER" id="PTHR45436:SF14">
    <property type="entry name" value="SENSOR PROTEIN QSEC"/>
    <property type="match status" value="1"/>
</dbReference>
<dbReference type="SUPFAM" id="SSF47384">
    <property type="entry name" value="Homodimeric domain of signal transducing histidine kinase"/>
    <property type="match status" value="1"/>
</dbReference>
<keyword evidence="7" id="KW-0547">Nucleotide-binding</keyword>
<dbReference type="InterPro" id="IPR013727">
    <property type="entry name" value="2CSK_N"/>
</dbReference>
<keyword evidence="12 13" id="KW-0472">Membrane</keyword>
<dbReference type="InterPro" id="IPR004358">
    <property type="entry name" value="Sig_transdc_His_kin-like_C"/>
</dbReference>
<protein>
    <recommendedName>
        <fullName evidence="3">histidine kinase</fullName>
        <ecNumber evidence="3">2.7.13.3</ecNumber>
    </recommendedName>
</protein>
<dbReference type="PROSITE" id="PS50885">
    <property type="entry name" value="HAMP"/>
    <property type="match status" value="1"/>
</dbReference>
<dbReference type="SMART" id="SM00388">
    <property type="entry name" value="HisKA"/>
    <property type="match status" value="1"/>
</dbReference>
<dbReference type="InterPro" id="IPR036890">
    <property type="entry name" value="HATPase_C_sf"/>
</dbReference>
<evidence type="ECO:0000256" key="3">
    <source>
        <dbReference type="ARBA" id="ARBA00012438"/>
    </source>
</evidence>
<dbReference type="EC" id="2.7.13.3" evidence="3"/>
<evidence type="ECO:0000256" key="7">
    <source>
        <dbReference type="ARBA" id="ARBA00022741"/>
    </source>
</evidence>
<dbReference type="PROSITE" id="PS50109">
    <property type="entry name" value="HIS_KIN"/>
    <property type="match status" value="1"/>
</dbReference>
<keyword evidence="4" id="KW-0597">Phosphoprotein</keyword>
<evidence type="ECO:0000256" key="10">
    <source>
        <dbReference type="ARBA" id="ARBA00022989"/>
    </source>
</evidence>
<dbReference type="GO" id="GO:0005524">
    <property type="term" value="F:ATP binding"/>
    <property type="evidence" value="ECO:0007669"/>
    <property type="project" value="UniProtKB-KW"/>
</dbReference>
<dbReference type="SUPFAM" id="SSF55874">
    <property type="entry name" value="ATPase domain of HSP90 chaperone/DNA topoisomerase II/histidine kinase"/>
    <property type="match status" value="1"/>
</dbReference>
<comment type="subcellular location">
    <subcellularLocation>
        <location evidence="2">Membrane</location>
        <topology evidence="2">Multi-pass membrane protein</topology>
    </subcellularLocation>
</comment>
<keyword evidence="9" id="KW-0067">ATP-binding</keyword>
<keyword evidence="17" id="KW-1185">Reference proteome</keyword>
<dbReference type="GO" id="GO:0000155">
    <property type="term" value="F:phosphorelay sensor kinase activity"/>
    <property type="evidence" value="ECO:0007669"/>
    <property type="project" value="InterPro"/>
</dbReference>
<evidence type="ECO:0000256" key="4">
    <source>
        <dbReference type="ARBA" id="ARBA00022553"/>
    </source>
</evidence>
<dbReference type="GO" id="GO:0005886">
    <property type="term" value="C:plasma membrane"/>
    <property type="evidence" value="ECO:0007669"/>
    <property type="project" value="TreeGrafter"/>
</dbReference>
<dbReference type="CDD" id="cd00082">
    <property type="entry name" value="HisKA"/>
    <property type="match status" value="1"/>
</dbReference>
<evidence type="ECO:0000313" key="16">
    <source>
        <dbReference type="EMBL" id="MXN16256.1"/>
    </source>
</evidence>
<dbReference type="InterPro" id="IPR003660">
    <property type="entry name" value="HAMP_dom"/>
</dbReference>
<evidence type="ECO:0000313" key="17">
    <source>
        <dbReference type="Proteomes" id="UP000477911"/>
    </source>
</evidence>
<dbReference type="Gene3D" id="3.30.565.10">
    <property type="entry name" value="Histidine kinase-like ATPase, C-terminal domain"/>
    <property type="match status" value="1"/>
</dbReference>
<evidence type="ECO:0000259" key="14">
    <source>
        <dbReference type="PROSITE" id="PS50109"/>
    </source>
</evidence>